<organism evidence="5 6">
    <name type="scientific">Aquifex aeolicus (strain VF5)</name>
    <dbReference type="NCBI Taxonomy" id="224324"/>
    <lineage>
        <taxon>Bacteria</taxon>
        <taxon>Pseudomonadati</taxon>
        <taxon>Aquificota</taxon>
        <taxon>Aquificia</taxon>
        <taxon>Aquificales</taxon>
        <taxon>Aquificaceae</taxon>
        <taxon>Aquifex</taxon>
    </lineage>
</organism>
<gene>
    <name evidence="5" type="primary">hspC</name>
    <name evidence="5" type="ordered locus">aq_1283</name>
</gene>
<dbReference type="FunFam" id="2.60.40.790:FF:000072">
    <property type="entry name" value="Small heat shock protein HSP16.5"/>
    <property type="match status" value="1"/>
</dbReference>
<feature type="domain" description="CS" evidence="4">
    <location>
        <begin position="38"/>
        <end position="144"/>
    </location>
</feature>
<evidence type="ECO:0000259" key="3">
    <source>
        <dbReference type="PROSITE" id="PS01031"/>
    </source>
</evidence>
<evidence type="ECO:0000259" key="4">
    <source>
        <dbReference type="PROSITE" id="PS51203"/>
    </source>
</evidence>
<dbReference type="InterPro" id="IPR031107">
    <property type="entry name" value="Small_HSP"/>
</dbReference>
<sequence>MDRRSMIVWRPFEEVERLRRDFERLLEEFVPRRAEQETLVPPVEVYETDKEVVIKMDLPGVKKEDIEITVKENAVHVRAERKEEKEEKTENIIRAERFYGVIERVIPLPVEVDPEKAEAKYENGVLEIRIPKVHVEKEKKIKLA</sequence>
<dbReference type="RefSeq" id="WP_010880818.1">
    <property type="nucleotide sequence ID" value="NC_000918.1"/>
</dbReference>
<dbReference type="Gene3D" id="2.60.40.790">
    <property type="match status" value="1"/>
</dbReference>
<dbReference type="HOGENOM" id="CLU_046737_12_0_0"/>
<dbReference type="PROSITE" id="PS51203">
    <property type="entry name" value="CS"/>
    <property type="match status" value="1"/>
</dbReference>
<proteinExistence type="inferred from homology"/>
<dbReference type="PROSITE" id="PS01031">
    <property type="entry name" value="SHSP"/>
    <property type="match status" value="1"/>
</dbReference>
<dbReference type="InterPro" id="IPR008978">
    <property type="entry name" value="HSP20-like_chaperone"/>
</dbReference>
<dbReference type="STRING" id="224324.aq_1283"/>
<evidence type="ECO:0000313" key="5">
    <source>
        <dbReference type="EMBL" id="AAC07270.1"/>
    </source>
</evidence>
<protein>
    <submittedName>
        <fullName evidence="5">Small heat shock protein (Class I)</fullName>
    </submittedName>
</protein>
<dbReference type="GO" id="GO:0051082">
    <property type="term" value="F:unfolded protein binding"/>
    <property type="evidence" value="ECO:0000318"/>
    <property type="project" value="GO_Central"/>
</dbReference>
<evidence type="ECO:0000313" key="6">
    <source>
        <dbReference type="Proteomes" id="UP000000798"/>
    </source>
</evidence>
<dbReference type="InParanoid" id="O67316"/>
<dbReference type="EMBL" id="AE000657">
    <property type="protein sequence ID" value="AAC07270.1"/>
    <property type="molecule type" value="Genomic_DNA"/>
</dbReference>
<dbReference type="GO" id="GO:0042542">
    <property type="term" value="P:response to hydrogen peroxide"/>
    <property type="evidence" value="ECO:0000318"/>
    <property type="project" value="GO_Central"/>
</dbReference>
<evidence type="ECO:0000256" key="1">
    <source>
        <dbReference type="PROSITE-ProRule" id="PRU00285"/>
    </source>
</evidence>
<dbReference type="Pfam" id="PF00011">
    <property type="entry name" value="HSP20"/>
    <property type="match status" value="1"/>
</dbReference>
<dbReference type="eggNOG" id="COG0071">
    <property type="taxonomic scope" value="Bacteria"/>
</dbReference>
<dbReference type="OrthoDB" id="9811615at2"/>
<dbReference type="AlphaFoldDB" id="O67316"/>
<dbReference type="CDD" id="cd06464">
    <property type="entry name" value="ACD_sHsps-like"/>
    <property type="match status" value="1"/>
</dbReference>
<keyword evidence="5" id="KW-0346">Stress response</keyword>
<reference evidence="5 6" key="1">
    <citation type="journal article" date="1998" name="Nature">
        <title>The complete genome of the hyperthermophilic bacterium Aquifex aeolicus.</title>
        <authorList>
            <person name="Deckert G."/>
            <person name="Warren P.V."/>
            <person name="Gaasterland T."/>
            <person name="Young W.G."/>
            <person name="Lenox A.L."/>
            <person name="Graham D.E."/>
            <person name="Overbeek R."/>
            <person name="Snead M.A."/>
            <person name="Keller M."/>
            <person name="Aujay M."/>
            <person name="Huber R."/>
            <person name="Feldman R.A."/>
            <person name="Short J.M."/>
            <person name="Olson G.J."/>
            <person name="Swanson R.V."/>
        </authorList>
    </citation>
    <scope>NUCLEOTIDE SEQUENCE [LARGE SCALE GENOMIC DNA]</scope>
    <source>
        <strain evidence="5 6">VF5</strain>
    </source>
</reference>
<accession>O67316</accession>
<dbReference type="InterPro" id="IPR002068">
    <property type="entry name" value="A-crystallin/Hsp20_dom"/>
</dbReference>
<dbReference type="SUPFAM" id="SSF49764">
    <property type="entry name" value="HSP20-like chaperones"/>
    <property type="match status" value="1"/>
</dbReference>
<dbReference type="GO" id="GO:0009408">
    <property type="term" value="P:response to heat"/>
    <property type="evidence" value="ECO:0000318"/>
    <property type="project" value="GO_Central"/>
</dbReference>
<comment type="similarity">
    <text evidence="1 2">Belongs to the small heat shock protein (HSP20) family.</text>
</comment>
<feature type="domain" description="SHSP" evidence="3">
    <location>
        <begin position="34"/>
        <end position="144"/>
    </location>
</feature>
<evidence type="ECO:0000256" key="2">
    <source>
        <dbReference type="RuleBase" id="RU003616"/>
    </source>
</evidence>
<dbReference type="GO" id="GO:0009651">
    <property type="term" value="P:response to salt stress"/>
    <property type="evidence" value="ECO:0000318"/>
    <property type="project" value="GO_Central"/>
</dbReference>
<dbReference type="InterPro" id="IPR007052">
    <property type="entry name" value="CS_dom"/>
</dbReference>
<dbReference type="GO" id="GO:0051259">
    <property type="term" value="P:protein complex oligomerization"/>
    <property type="evidence" value="ECO:0000318"/>
    <property type="project" value="GO_Central"/>
</dbReference>
<dbReference type="Proteomes" id="UP000000798">
    <property type="component" value="Chromosome"/>
</dbReference>
<dbReference type="KEGG" id="aae:aq_1283"/>
<dbReference type="GO" id="GO:0006457">
    <property type="term" value="P:protein folding"/>
    <property type="evidence" value="ECO:0000318"/>
    <property type="project" value="GO_Central"/>
</dbReference>
<dbReference type="PANTHER" id="PTHR11527">
    <property type="entry name" value="HEAT-SHOCK PROTEIN 20 FAMILY MEMBER"/>
    <property type="match status" value="1"/>
</dbReference>
<name>O67316_AQUAE</name>
<keyword evidence="6" id="KW-1185">Reference proteome</keyword>
<dbReference type="EnsemblBacteria" id="AAC07270">
    <property type="protein sequence ID" value="AAC07270"/>
    <property type="gene ID" value="aq_1283"/>
</dbReference>
<dbReference type="PIR" id="A70411">
    <property type="entry name" value="A70411"/>
</dbReference>